<sequence length="83" mass="9924">MRVHKSIVLIIMFFLLILLILHLSSWRHISFDDKEDIMEERRRRMKFPFPFPQAYEEFKDKRVSGFQIVSHTSTPGGPNPLHN</sequence>
<evidence type="ECO:0000313" key="1">
    <source>
        <dbReference type="EMBL" id="CAJ2666667.1"/>
    </source>
</evidence>
<proteinExistence type="predicted"/>
<organism evidence="1 2">
    <name type="scientific">Trifolium pratense</name>
    <name type="common">Red clover</name>
    <dbReference type="NCBI Taxonomy" id="57577"/>
    <lineage>
        <taxon>Eukaryota</taxon>
        <taxon>Viridiplantae</taxon>
        <taxon>Streptophyta</taxon>
        <taxon>Embryophyta</taxon>
        <taxon>Tracheophyta</taxon>
        <taxon>Spermatophyta</taxon>
        <taxon>Magnoliopsida</taxon>
        <taxon>eudicotyledons</taxon>
        <taxon>Gunneridae</taxon>
        <taxon>Pentapetalae</taxon>
        <taxon>rosids</taxon>
        <taxon>fabids</taxon>
        <taxon>Fabales</taxon>
        <taxon>Fabaceae</taxon>
        <taxon>Papilionoideae</taxon>
        <taxon>50 kb inversion clade</taxon>
        <taxon>NPAAA clade</taxon>
        <taxon>Hologalegina</taxon>
        <taxon>IRL clade</taxon>
        <taxon>Trifolieae</taxon>
        <taxon>Trifolium</taxon>
    </lineage>
</organism>
<protein>
    <submittedName>
        <fullName evidence="1">Uncharacterized protein</fullName>
    </submittedName>
</protein>
<keyword evidence="2" id="KW-1185">Reference proteome</keyword>
<gene>
    <name evidence="1" type="ORF">MILVUS5_LOCUS31435</name>
</gene>
<accession>A0ACB0LB25</accession>
<comment type="caution">
    <text evidence="1">The sequence shown here is derived from an EMBL/GenBank/DDBJ whole genome shotgun (WGS) entry which is preliminary data.</text>
</comment>
<reference evidence="1" key="1">
    <citation type="submission" date="2023-10" db="EMBL/GenBank/DDBJ databases">
        <authorList>
            <person name="Rodriguez Cubillos JULIANA M."/>
            <person name="De Vega J."/>
        </authorList>
    </citation>
    <scope>NUCLEOTIDE SEQUENCE</scope>
</reference>
<dbReference type="Proteomes" id="UP001177021">
    <property type="component" value="Unassembled WGS sequence"/>
</dbReference>
<name>A0ACB0LB25_TRIPR</name>
<evidence type="ECO:0000313" key="2">
    <source>
        <dbReference type="Proteomes" id="UP001177021"/>
    </source>
</evidence>
<dbReference type="EMBL" id="CASHSV030000513">
    <property type="protein sequence ID" value="CAJ2666667.1"/>
    <property type="molecule type" value="Genomic_DNA"/>
</dbReference>